<keyword evidence="4 6" id="KW-0472">Membrane</keyword>
<keyword evidence="6" id="KW-1003">Cell membrane</keyword>
<keyword evidence="6" id="KW-0869">Chloride channel</keyword>
<keyword evidence="3 6" id="KW-1133">Transmembrane helix</keyword>
<accession>A0A0N4VJT1</accession>
<feature type="transmembrane region" description="Helical" evidence="6">
    <location>
        <begin position="239"/>
        <end position="259"/>
    </location>
</feature>
<keyword evidence="6" id="KW-0813">Transport</keyword>
<comment type="subcellular location">
    <subcellularLocation>
        <location evidence="6">Cell membrane</location>
        <topology evidence="6">Multi-pass membrane protein</topology>
    </subcellularLocation>
    <subcellularLocation>
        <location evidence="1">Membrane</location>
    </subcellularLocation>
</comment>
<dbReference type="PANTHER" id="PTHR10736:SF61">
    <property type="entry name" value="BESTROPHIN HOMOLOG 24"/>
    <property type="match status" value="1"/>
</dbReference>
<reference evidence="7" key="1">
    <citation type="submission" date="2017-02" db="UniProtKB">
        <authorList>
            <consortium name="WormBaseParasite"/>
        </authorList>
    </citation>
    <scope>IDENTIFICATION</scope>
</reference>
<keyword evidence="2 6" id="KW-0812">Transmembrane</keyword>
<name>A0A0N4VJT1_ENTVE</name>
<keyword evidence="6" id="KW-0868">Chloride</keyword>
<comment type="function">
    <text evidence="6">Forms chloride channels.</text>
</comment>
<dbReference type="InterPro" id="IPR000615">
    <property type="entry name" value="Bestrophin"/>
</dbReference>
<comment type="similarity">
    <text evidence="5 6">Belongs to the anion channel-forming bestrophin (TC 1.A.46) family. Calcium-sensitive chloride channel subfamily.</text>
</comment>
<protein>
    <recommendedName>
        <fullName evidence="6">Bestrophin homolog</fullName>
    </recommendedName>
</protein>
<evidence type="ECO:0000256" key="3">
    <source>
        <dbReference type="ARBA" id="ARBA00022989"/>
    </source>
</evidence>
<feature type="transmembrane region" description="Helical" evidence="6">
    <location>
        <begin position="398"/>
        <end position="418"/>
    </location>
</feature>
<dbReference type="WBParaSite" id="EVEC_0001110201-mRNA-1">
    <property type="protein sequence ID" value="EVEC_0001110201-mRNA-1"/>
    <property type="gene ID" value="EVEC_0001110201"/>
</dbReference>
<evidence type="ECO:0000256" key="1">
    <source>
        <dbReference type="ARBA" id="ARBA00004370"/>
    </source>
</evidence>
<dbReference type="Pfam" id="PF01062">
    <property type="entry name" value="Bestrophin"/>
    <property type="match status" value="2"/>
</dbReference>
<proteinExistence type="inferred from homology"/>
<evidence type="ECO:0000256" key="5">
    <source>
        <dbReference type="ARBA" id="ARBA00034769"/>
    </source>
</evidence>
<evidence type="ECO:0000256" key="4">
    <source>
        <dbReference type="ARBA" id="ARBA00023136"/>
    </source>
</evidence>
<feature type="transmembrane region" description="Helical" evidence="6">
    <location>
        <begin position="606"/>
        <end position="626"/>
    </location>
</feature>
<evidence type="ECO:0000256" key="6">
    <source>
        <dbReference type="RuleBase" id="RU363126"/>
    </source>
</evidence>
<comment type="caution">
    <text evidence="6">Lacks conserved residue(s) required for the propagation of feature annotation.</text>
</comment>
<evidence type="ECO:0000313" key="7">
    <source>
        <dbReference type="WBParaSite" id="EVEC_0001110201-mRNA-1"/>
    </source>
</evidence>
<feature type="transmembrane region" description="Helical" evidence="6">
    <location>
        <begin position="638"/>
        <end position="655"/>
    </location>
</feature>
<sequence>MTVKYNLAVSTSRPWTLFKLLFRWRGSIWKSVLLELFVWLVLFAIITIVYRTALRDSQKVFEQFVQYCDEKLGYIPLNFMLGFFVTSVLNRWLRFFDNIGYIDNIALMVSAYVKGTDEKTRMMRRNIVRYCVLSQALVFRDISLRVRKRFPTIDSLISAGFMMEHEKEKFEEFNQFRYNRYWMPFQWALSICQEARVQQKIASDVLLEKVGEEIKSFRTNMAVLCNFDWVPLPIMYPQLIVMAVHTYFIVCVFSRQFVISDLAPNKTKMDLYFPVMTTLQFIFYMGWLKVAEAMLNPFGEDDDDFECNFLLDKNLSIGLTVVDPGYNKTPTIEEDIFWNNEVKPLYTVKSMQEEQPRSGLTGSTANMTVKYTLDVSTSKSWTLFKLLFRWRGSIWKSLSFELFIWLITYAIITLIYRLGLKGTSKTEFERFIAYVDSKLDYVPVDFMLGFFVTSVLNRWTLFFSNIGYIDNIALMVAAYVRGTDEKTRKMRRNIVRYCVLSQALVFRDISMRARRRFPTLDAIVEAGFMLEHEKKRFEEFSEFRYNRYWMPFQWALSLCDDARRQQKIASDYLLRKVGEEIKLFRTNMAILCNYDWVPLPIMYPQLIVIAVHVYFLICAFSRQFIISEEAKDKSTMDIVFPVMTTLQFIFYVGWLKVAEVILNPFGEDDDDFECNFLLDKNLAILFKNALFFSLCYIVDDGYGKTPQILKDSFWNRPIEPLYTAQAMHQERRRVSGITGSVANVE</sequence>
<evidence type="ECO:0000256" key="2">
    <source>
        <dbReference type="ARBA" id="ARBA00022692"/>
    </source>
</evidence>
<feature type="transmembrane region" description="Helical" evidence="6">
    <location>
        <begin position="72"/>
        <end position="93"/>
    </location>
</feature>
<dbReference type="GO" id="GO:0005886">
    <property type="term" value="C:plasma membrane"/>
    <property type="evidence" value="ECO:0007669"/>
    <property type="project" value="UniProtKB-SubCell"/>
</dbReference>
<keyword evidence="6" id="KW-0406">Ion transport</keyword>
<feature type="transmembrane region" description="Helical" evidence="6">
    <location>
        <begin position="28"/>
        <end position="51"/>
    </location>
</feature>
<feature type="transmembrane region" description="Helical" evidence="6">
    <location>
        <begin position="271"/>
        <end position="288"/>
    </location>
</feature>
<organism evidence="7">
    <name type="scientific">Enterobius vermicularis</name>
    <name type="common">Human pinworm</name>
    <dbReference type="NCBI Taxonomy" id="51028"/>
    <lineage>
        <taxon>Eukaryota</taxon>
        <taxon>Metazoa</taxon>
        <taxon>Ecdysozoa</taxon>
        <taxon>Nematoda</taxon>
        <taxon>Chromadorea</taxon>
        <taxon>Rhabditida</taxon>
        <taxon>Spirurina</taxon>
        <taxon>Oxyuridomorpha</taxon>
        <taxon>Oxyuroidea</taxon>
        <taxon>Oxyuridae</taxon>
        <taxon>Enterobius</taxon>
    </lineage>
</organism>
<dbReference type="AlphaFoldDB" id="A0A0N4VJT1"/>
<keyword evidence="6" id="KW-0407">Ion channel</keyword>
<dbReference type="PANTHER" id="PTHR10736">
    <property type="entry name" value="BESTROPHIN"/>
    <property type="match status" value="1"/>
</dbReference>
<dbReference type="GO" id="GO:0034707">
    <property type="term" value="C:chloride channel complex"/>
    <property type="evidence" value="ECO:0007669"/>
    <property type="project" value="UniProtKB-KW"/>
</dbReference>
<dbReference type="GO" id="GO:0005254">
    <property type="term" value="F:chloride channel activity"/>
    <property type="evidence" value="ECO:0007669"/>
    <property type="project" value="UniProtKB-KW"/>
</dbReference>
<feature type="transmembrane region" description="Helical" evidence="6">
    <location>
        <begin position="459"/>
        <end position="480"/>
    </location>
</feature>
<dbReference type="InterPro" id="IPR021134">
    <property type="entry name" value="Bestrophin-like"/>
</dbReference>